<keyword evidence="7" id="KW-1185">Reference proteome</keyword>
<dbReference type="SUPFAM" id="SSF144083">
    <property type="entry name" value="Magnesium transport protein CorA, transmembrane region"/>
    <property type="match status" value="1"/>
</dbReference>
<sequence length="460" mass="52305">MATLGPLKKVDSDDWLKRLETDMPGRPDILEALGELAKRGEKGAGMKENVLQAPTGGRRGLRTVPFERKTFEKVSRAFNMHSSISRAISRADVPVFSHVNATTEDIADQYKVEHNTFVYNCRTSNAWQMDLGLTVTYFPDCELSFAVLFGCHISTEEEIIKRLAHARDDISHPLLLPGIVAEIERKRHFYHADRTIDEIEARIFDLETRPDAQDGMDAAEMAKIHKEKRTAWLNTTYTRNCLISWQVQLENMVRQTEALDPVIKMGGDGSSGEHKWPGVHGEVATPMHQDEMSCDHTQRYPDATADSPTTTLVAHDEYQEKRKATGYKIASRIRALIEEYDDKIRDCTMRIDGMAMATQWAQGETNLEIAKATSRDSRHMRSIALVTMVFLPGTFFAGMFSMTFFNWSNDGGEPIVSEYFWVYVVVTVACTLLTVGLWYYFNISRRSLRKSRDVEEMYGS</sequence>
<feature type="transmembrane region" description="Helical" evidence="5">
    <location>
        <begin position="383"/>
        <end position="407"/>
    </location>
</feature>
<evidence type="ECO:0000313" key="6">
    <source>
        <dbReference type="EMBL" id="ETS88087.1"/>
    </source>
</evidence>
<dbReference type="GeneID" id="19266928"/>
<feature type="transmembrane region" description="Helical" evidence="5">
    <location>
        <begin position="419"/>
        <end position="441"/>
    </location>
</feature>
<keyword evidence="2 5" id="KW-0812">Transmembrane</keyword>
<dbReference type="GO" id="GO:0016020">
    <property type="term" value="C:membrane"/>
    <property type="evidence" value="ECO:0007669"/>
    <property type="project" value="UniProtKB-SubCell"/>
</dbReference>
<evidence type="ECO:0000256" key="2">
    <source>
        <dbReference type="ARBA" id="ARBA00022692"/>
    </source>
</evidence>
<accession>W3XRE7</accession>
<organism evidence="6 7">
    <name type="scientific">Pestalotiopsis fici (strain W106-1 / CGMCC3.15140)</name>
    <dbReference type="NCBI Taxonomy" id="1229662"/>
    <lineage>
        <taxon>Eukaryota</taxon>
        <taxon>Fungi</taxon>
        <taxon>Dikarya</taxon>
        <taxon>Ascomycota</taxon>
        <taxon>Pezizomycotina</taxon>
        <taxon>Sordariomycetes</taxon>
        <taxon>Xylariomycetidae</taxon>
        <taxon>Amphisphaeriales</taxon>
        <taxon>Sporocadaceae</taxon>
        <taxon>Pestalotiopsis</taxon>
    </lineage>
</organism>
<evidence type="ECO:0000313" key="7">
    <source>
        <dbReference type="Proteomes" id="UP000030651"/>
    </source>
</evidence>
<evidence type="ECO:0000256" key="3">
    <source>
        <dbReference type="ARBA" id="ARBA00022989"/>
    </source>
</evidence>
<dbReference type="AlphaFoldDB" id="W3XRE7"/>
<dbReference type="OrthoDB" id="3561681at2759"/>
<dbReference type="KEGG" id="pfy:PFICI_01915"/>
<dbReference type="STRING" id="1229662.W3XRE7"/>
<dbReference type="HOGENOM" id="CLU_038493_1_1_1"/>
<dbReference type="InParanoid" id="W3XRE7"/>
<proteinExistence type="predicted"/>
<keyword evidence="3 5" id="KW-1133">Transmembrane helix</keyword>
<evidence type="ECO:0000256" key="4">
    <source>
        <dbReference type="ARBA" id="ARBA00023136"/>
    </source>
</evidence>
<protein>
    <submittedName>
        <fullName evidence="6">Uncharacterized protein</fullName>
    </submittedName>
</protein>
<dbReference type="Proteomes" id="UP000030651">
    <property type="component" value="Unassembled WGS sequence"/>
</dbReference>
<dbReference type="EMBL" id="KI912109">
    <property type="protein sequence ID" value="ETS88087.1"/>
    <property type="molecule type" value="Genomic_DNA"/>
</dbReference>
<dbReference type="OMA" id="IRDCTMR"/>
<dbReference type="RefSeq" id="XP_007828687.1">
    <property type="nucleotide sequence ID" value="XM_007830496.1"/>
</dbReference>
<gene>
    <name evidence="6" type="ORF">PFICI_01915</name>
</gene>
<evidence type="ECO:0000256" key="1">
    <source>
        <dbReference type="ARBA" id="ARBA00004141"/>
    </source>
</evidence>
<reference evidence="7" key="1">
    <citation type="journal article" date="2015" name="BMC Genomics">
        <title>Genomic and transcriptomic analysis of the endophytic fungus Pestalotiopsis fici reveals its lifestyle and high potential for synthesis of natural products.</title>
        <authorList>
            <person name="Wang X."/>
            <person name="Zhang X."/>
            <person name="Liu L."/>
            <person name="Xiang M."/>
            <person name="Wang W."/>
            <person name="Sun X."/>
            <person name="Che Y."/>
            <person name="Guo L."/>
            <person name="Liu G."/>
            <person name="Guo L."/>
            <person name="Wang C."/>
            <person name="Yin W.B."/>
            <person name="Stadler M."/>
            <person name="Zhang X."/>
            <person name="Liu X."/>
        </authorList>
    </citation>
    <scope>NUCLEOTIDE SEQUENCE [LARGE SCALE GENOMIC DNA]</scope>
    <source>
        <strain evidence="7">W106-1 / CGMCC3.15140</strain>
    </source>
</reference>
<keyword evidence="4 5" id="KW-0472">Membrane</keyword>
<name>W3XRE7_PESFW</name>
<evidence type="ECO:0000256" key="5">
    <source>
        <dbReference type="SAM" id="Phobius"/>
    </source>
</evidence>
<comment type="subcellular location">
    <subcellularLocation>
        <location evidence="1">Membrane</location>
        <topology evidence="1">Multi-pass membrane protein</topology>
    </subcellularLocation>
</comment>
<dbReference type="InterPro" id="IPR045863">
    <property type="entry name" value="CorA_TM1_TM2"/>
</dbReference>
<dbReference type="eggNOG" id="ENOG502SJ0B">
    <property type="taxonomic scope" value="Eukaryota"/>
</dbReference>
<dbReference type="Gene3D" id="1.20.58.340">
    <property type="entry name" value="Magnesium transport protein CorA, transmembrane region"/>
    <property type="match status" value="1"/>
</dbReference>